<sequence>MAPNPCQILLLALSGAVLIGGSQCANILGIFTSVSPSHLIIQMSTIRVLAEKGHNVTVITTLKPTVTHPNINLIQVPLTREEENILNEILAEMTRADNKNFVLNMISMFHQTGFIFDKLESVMFDQKIKNLYENTDNKFDLVLLGYFMNGYQLGLARKLKAPVIIVETILPSVMLSDIIGNPNELPYVPEFTLSVDKGKPMTFSQRLENVFSNLAFKVALFLQESRNEKVYKSLYGDDPAMPSYEQMKKNVSLIFFTSHGISEGPIRPNVPGAVEIGGIQIKDDPDTLPKNMENFLNEAKHGAILLSLGSNMKSSFLRPDLVQKMFYVLSKLKQNVIWKWEDLEKTPGKSANILYSKWVPQDDILAHPNLKLFITHAGKGGITEAQYHGKSMLALPIFGDQPANAESMVKAGFGITLNLVTLEEESFNESLLELLENPKYAQAVGTFSSLYRDRPLSARESVLYWSEYVIRHRGAPHLQSPVVHMGFIASNNLDIYLLVVIILLISLLLLKILIKFIYKKLINKSQKGKKE</sequence>
<dbReference type="InParanoid" id="B4MUU3"/>
<name>B4MUU3_DROWI</name>
<feature type="chain" id="PRO_5002818648" evidence="5">
    <location>
        <begin position="25"/>
        <end position="531"/>
    </location>
</feature>
<dbReference type="Pfam" id="PF00201">
    <property type="entry name" value="UDPGT"/>
    <property type="match status" value="1"/>
</dbReference>
<evidence type="ECO:0000256" key="3">
    <source>
        <dbReference type="ARBA" id="ARBA00022679"/>
    </source>
</evidence>
<dbReference type="EC" id="2.4.1.-" evidence="6"/>
<keyword evidence="4" id="KW-1133">Transmembrane helix</keyword>
<dbReference type="eggNOG" id="KOG1192">
    <property type="taxonomic scope" value="Eukaryota"/>
</dbReference>
<dbReference type="KEGG" id="dwi:6642674"/>
<evidence type="ECO:0000313" key="7">
    <source>
        <dbReference type="Proteomes" id="UP000007798"/>
    </source>
</evidence>
<dbReference type="FunFam" id="3.40.50.2000:FF:000050">
    <property type="entry name" value="UDP-glucuronosyltransferase"/>
    <property type="match status" value="1"/>
</dbReference>
<dbReference type="PhylomeDB" id="B4MUU3"/>
<dbReference type="Proteomes" id="UP000007798">
    <property type="component" value="Unassembled WGS sequence"/>
</dbReference>
<dbReference type="InterPro" id="IPR002213">
    <property type="entry name" value="UDP_glucos_trans"/>
</dbReference>
<gene>
    <name evidence="6" type="primary">Dwil\GK14742</name>
    <name evidence="6" type="ORF">Dwil_GK14742</name>
</gene>
<dbReference type="EMBL" id="CH963857">
    <property type="protein sequence ID" value="EDW76288.1"/>
    <property type="molecule type" value="Genomic_DNA"/>
</dbReference>
<keyword evidence="4" id="KW-0472">Membrane</keyword>
<keyword evidence="7" id="KW-1185">Reference proteome</keyword>
<dbReference type="SMR" id="B4MUU3"/>
<dbReference type="PANTHER" id="PTHR48043">
    <property type="entry name" value="EG:EG0003.4 PROTEIN-RELATED"/>
    <property type="match status" value="1"/>
</dbReference>
<keyword evidence="5" id="KW-0732">Signal</keyword>
<proteinExistence type="inferred from homology"/>
<feature type="transmembrane region" description="Helical" evidence="4">
    <location>
        <begin position="495"/>
        <end position="518"/>
    </location>
</feature>
<dbReference type="SUPFAM" id="SSF53756">
    <property type="entry name" value="UDP-Glycosyltransferase/glycogen phosphorylase"/>
    <property type="match status" value="1"/>
</dbReference>
<protein>
    <submittedName>
        <fullName evidence="6">Uncharacterized protein</fullName>
        <ecNumber evidence="6">2.4.1.-</ecNumber>
    </submittedName>
</protein>
<evidence type="ECO:0000256" key="5">
    <source>
        <dbReference type="SAM" id="SignalP"/>
    </source>
</evidence>
<reference evidence="6 7" key="1">
    <citation type="journal article" date="2007" name="Nature">
        <title>Evolution of genes and genomes on the Drosophila phylogeny.</title>
        <authorList>
            <consortium name="Drosophila 12 Genomes Consortium"/>
            <person name="Clark A.G."/>
            <person name="Eisen M.B."/>
            <person name="Smith D.R."/>
            <person name="Bergman C.M."/>
            <person name="Oliver B."/>
            <person name="Markow T.A."/>
            <person name="Kaufman T.C."/>
            <person name="Kellis M."/>
            <person name="Gelbart W."/>
            <person name="Iyer V.N."/>
            <person name="Pollard D.A."/>
            <person name="Sackton T.B."/>
            <person name="Larracuente A.M."/>
            <person name="Singh N.D."/>
            <person name="Abad J.P."/>
            <person name="Abt D.N."/>
            <person name="Adryan B."/>
            <person name="Aguade M."/>
            <person name="Akashi H."/>
            <person name="Anderson W.W."/>
            <person name="Aquadro C.F."/>
            <person name="Ardell D.H."/>
            <person name="Arguello R."/>
            <person name="Artieri C.G."/>
            <person name="Barbash D.A."/>
            <person name="Barker D."/>
            <person name="Barsanti P."/>
            <person name="Batterham P."/>
            <person name="Batzoglou S."/>
            <person name="Begun D."/>
            <person name="Bhutkar A."/>
            <person name="Blanco E."/>
            <person name="Bosak S.A."/>
            <person name="Bradley R.K."/>
            <person name="Brand A.D."/>
            <person name="Brent M.R."/>
            <person name="Brooks A.N."/>
            <person name="Brown R.H."/>
            <person name="Butlin R.K."/>
            <person name="Caggese C."/>
            <person name="Calvi B.R."/>
            <person name="Bernardo de Carvalho A."/>
            <person name="Caspi A."/>
            <person name="Castrezana S."/>
            <person name="Celniker S.E."/>
            <person name="Chang J.L."/>
            <person name="Chapple C."/>
            <person name="Chatterji S."/>
            <person name="Chinwalla A."/>
            <person name="Civetta A."/>
            <person name="Clifton S.W."/>
            <person name="Comeron J.M."/>
            <person name="Costello J.C."/>
            <person name="Coyne J.A."/>
            <person name="Daub J."/>
            <person name="David R.G."/>
            <person name="Delcher A.L."/>
            <person name="Delehaunty K."/>
            <person name="Do C.B."/>
            <person name="Ebling H."/>
            <person name="Edwards K."/>
            <person name="Eickbush T."/>
            <person name="Evans J.D."/>
            <person name="Filipski A."/>
            <person name="Findeiss S."/>
            <person name="Freyhult E."/>
            <person name="Fulton L."/>
            <person name="Fulton R."/>
            <person name="Garcia A.C."/>
            <person name="Gardiner A."/>
            <person name="Garfield D.A."/>
            <person name="Garvin B.E."/>
            <person name="Gibson G."/>
            <person name="Gilbert D."/>
            <person name="Gnerre S."/>
            <person name="Godfrey J."/>
            <person name="Good R."/>
            <person name="Gotea V."/>
            <person name="Gravely B."/>
            <person name="Greenberg A.J."/>
            <person name="Griffiths-Jones S."/>
            <person name="Gross S."/>
            <person name="Guigo R."/>
            <person name="Gustafson E.A."/>
            <person name="Haerty W."/>
            <person name="Hahn M.W."/>
            <person name="Halligan D.L."/>
            <person name="Halpern A.L."/>
            <person name="Halter G.M."/>
            <person name="Han M.V."/>
            <person name="Heger A."/>
            <person name="Hillier L."/>
            <person name="Hinrichs A.S."/>
            <person name="Holmes I."/>
            <person name="Hoskins R.A."/>
            <person name="Hubisz M.J."/>
            <person name="Hultmark D."/>
            <person name="Huntley M.A."/>
            <person name="Jaffe D.B."/>
            <person name="Jagadeeshan S."/>
            <person name="Jeck W.R."/>
            <person name="Johnson J."/>
            <person name="Jones C.D."/>
            <person name="Jordan W.C."/>
            <person name="Karpen G.H."/>
            <person name="Kataoka E."/>
            <person name="Keightley P.D."/>
            <person name="Kheradpour P."/>
            <person name="Kirkness E.F."/>
            <person name="Koerich L.B."/>
            <person name="Kristiansen K."/>
            <person name="Kudrna D."/>
            <person name="Kulathinal R.J."/>
            <person name="Kumar S."/>
            <person name="Kwok R."/>
            <person name="Lander E."/>
            <person name="Langley C.H."/>
            <person name="Lapoint R."/>
            <person name="Lazzaro B.P."/>
            <person name="Lee S.J."/>
            <person name="Levesque L."/>
            <person name="Li R."/>
            <person name="Lin C.F."/>
            <person name="Lin M.F."/>
            <person name="Lindblad-Toh K."/>
            <person name="Llopart A."/>
            <person name="Long M."/>
            <person name="Low L."/>
            <person name="Lozovsky E."/>
            <person name="Lu J."/>
            <person name="Luo M."/>
            <person name="Machado C.A."/>
            <person name="Makalowski W."/>
            <person name="Marzo M."/>
            <person name="Matsuda M."/>
            <person name="Matzkin L."/>
            <person name="McAllister B."/>
            <person name="McBride C.S."/>
            <person name="McKernan B."/>
            <person name="McKernan K."/>
            <person name="Mendez-Lago M."/>
            <person name="Minx P."/>
            <person name="Mollenhauer M.U."/>
            <person name="Montooth K."/>
            <person name="Mount S.M."/>
            <person name="Mu X."/>
            <person name="Myers E."/>
            <person name="Negre B."/>
            <person name="Newfeld S."/>
            <person name="Nielsen R."/>
            <person name="Noor M.A."/>
            <person name="O'Grady P."/>
            <person name="Pachter L."/>
            <person name="Papaceit M."/>
            <person name="Parisi M.J."/>
            <person name="Parisi M."/>
            <person name="Parts L."/>
            <person name="Pedersen J.S."/>
            <person name="Pesole G."/>
            <person name="Phillippy A.M."/>
            <person name="Ponting C.P."/>
            <person name="Pop M."/>
            <person name="Porcelli D."/>
            <person name="Powell J.R."/>
            <person name="Prohaska S."/>
            <person name="Pruitt K."/>
            <person name="Puig M."/>
            <person name="Quesneville H."/>
            <person name="Ram K.R."/>
            <person name="Rand D."/>
            <person name="Rasmussen M.D."/>
            <person name="Reed L.K."/>
            <person name="Reenan R."/>
            <person name="Reily A."/>
            <person name="Remington K.A."/>
            <person name="Rieger T.T."/>
            <person name="Ritchie M.G."/>
            <person name="Robin C."/>
            <person name="Rogers Y.H."/>
            <person name="Rohde C."/>
            <person name="Rozas J."/>
            <person name="Rubenfield M.J."/>
            <person name="Ruiz A."/>
            <person name="Russo S."/>
            <person name="Salzberg S.L."/>
            <person name="Sanchez-Gracia A."/>
            <person name="Saranga D.J."/>
            <person name="Sato H."/>
            <person name="Schaeffer S.W."/>
            <person name="Schatz M.C."/>
            <person name="Schlenke T."/>
            <person name="Schwartz R."/>
            <person name="Segarra C."/>
            <person name="Singh R.S."/>
            <person name="Sirot L."/>
            <person name="Sirota M."/>
            <person name="Sisneros N.B."/>
            <person name="Smith C.D."/>
            <person name="Smith T.F."/>
            <person name="Spieth J."/>
            <person name="Stage D.E."/>
            <person name="Stark A."/>
            <person name="Stephan W."/>
            <person name="Strausberg R.L."/>
            <person name="Strempel S."/>
            <person name="Sturgill D."/>
            <person name="Sutton G."/>
            <person name="Sutton G.G."/>
            <person name="Tao W."/>
            <person name="Teichmann S."/>
            <person name="Tobari Y.N."/>
            <person name="Tomimura Y."/>
            <person name="Tsolas J.M."/>
            <person name="Valente V.L."/>
            <person name="Venter E."/>
            <person name="Venter J.C."/>
            <person name="Vicario S."/>
            <person name="Vieira F.G."/>
            <person name="Vilella A.J."/>
            <person name="Villasante A."/>
            <person name="Walenz B."/>
            <person name="Wang J."/>
            <person name="Wasserman M."/>
            <person name="Watts T."/>
            <person name="Wilson D."/>
            <person name="Wilson R.K."/>
            <person name="Wing R.A."/>
            <person name="Wolfner M.F."/>
            <person name="Wong A."/>
            <person name="Wong G.K."/>
            <person name="Wu C.I."/>
            <person name="Wu G."/>
            <person name="Yamamoto D."/>
            <person name="Yang H.P."/>
            <person name="Yang S.P."/>
            <person name="Yorke J.A."/>
            <person name="Yoshida K."/>
            <person name="Zdobnov E."/>
            <person name="Zhang P."/>
            <person name="Zhang Y."/>
            <person name="Zimin A.V."/>
            <person name="Baldwin J."/>
            <person name="Abdouelleil A."/>
            <person name="Abdulkadir J."/>
            <person name="Abebe A."/>
            <person name="Abera B."/>
            <person name="Abreu J."/>
            <person name="Acer S.C."/>
            <person name="Aftuck L."/>
            <person name="Alexander A."/>
            <person name="An P."/>
            <person name="Anderson E."/>
            <person name="Anderson S."/>
            <person name="Arachi H."/>
            <person name="Azer M."/>
            <person name="Bachantsang P."/>
            <person name="Barry A."/>
            <person name="Bayul T."/>
            <person name="Berlin A."/>
            <person name="Bessette D."/>
            <person name="Bloom T."/>
            <person name="Blye J."/>
            <person name="Boguslavskiy L."/>
            <person name="Bonnet C."/>
            <person name="Boukhgalter B."/>
            <person name="Bourzgui I."/>
            <person name="Brown A."/>
            <person name="Cahill P."/>
            <person name="Channer S."/>
            <person name="Cheshatsang Y."/>
            <person name="Chuda L."/>
            <person name="Citroen M."/>
            <person name="Collymore A."/>
            <person name="Cooke P."/>
            <person name="Costello M."/>
            <person name="D'Aco K."/>
            <person name="Daza R."/>
            <person name="De Haan G."/>
            <person name="DeGray S."/>
            <person name="DeMaso C."/>
            <person name="Dhargay N."/>
            <person name="Dooley K."/>
            <person name="Dooley E."/>
            <person name="Doricent M."/>
            <person name="Dorje P."/>
            <person name="Dorjee K."/>
            <person name="Dupes A."/>
            <person name="Elong R."/>
            <person name="Falk J."/>
            <person name="Farina A."/>
            <person name="Faro S."/>
            <person name="Ferguson D."/>
            <person name="Fisher S."/>
            <person name="Foley C.D."/>
            <person name="Franke A."/>
            <person name="Friedrich D."/>
            <person name="Gadbois L."/>
            <person name="Gearin G."/>
            <person name="Gearin C.R."/>
            <person name="Giannoukos G."/>
            <person name="Goode T."/>
            <person name="Graham J."/>
            <person name="Grandbois E."/>
            <person name="Grewal S."/>
            <person name="Gyaltsen K."/>
            <person name="Hafez N."/>
            <person name="Hagos B."/>
            <person name="Hall J."/>
            <person name="Henson C."/>
            <person name="Hollinger A."/>
            <person name="Honan T."/>
            <person name="Huard M.D."/>
            <person name="Hughes L."/>
            <person name="Hurhula B."/>
            <person name="Husby M.E."/>
            <person name="Kamat A."/>
            <person name="Kanga B."/>
            <person name="Kashin S."/>
            <person name="Khazanovich D."/>
            <person name="Kisner P."/>
            <person name="Lance K."/>
            <person name="Lara M."/>
            <person name="Lee W."/>
            <person name="Lennon N."/>
            <person name="Letendre F."/>
            <person name="LeVine R."/>
            <person name="Lipovsky A."/>
            <person name="Liu X."/>
            <person name="Liu J."/>
            <person name="Liu S."/>
            <person name="Lokyitsang T."/>
            <person name="Lokyitsang Y."/>
            <person name="Lubonja R."/>
            <person name="Lui A."/>
            <person name="MacDonald P."/>
            <person name="Magnisalis V."/>
            <person name="Maru K."/>
            <person name="Matthews C."/>
            <person name="McCusker W."/>
            <person name="McDonough S."/>
            <person name="Mehta T."/>
            <person name="Meldrim J."/>
            <person name="Meneus L."/>
            <person name="Mihai O."/>
            <person name="Mihalev A."/>
            <person name="Mihova T."/>
            <person name="Mittelman R."/>
            <person name="Mlenga V."/>
            <person name="Montmayeur A."/>
            <person name="Mulrain L."/>
            <person name="Navidi A."/>
            <person name="Naylor J."/>
            <person name="Negash T."/>
            <person name="Nguyen T."/>
            <person name="Nguyen N."/>
            <person name="Nicol R."/>
            <person name="Norbu C."/>
            <person name="Norbu N."/>
            <person name="Novod N."/>
            <person name="O'Neill B."/>
            <person name="Osman S."/>
            <person name="Markiewicz E."/>
            <person name="Oyono O.L."/>
            <person name="Patti C."/>
            <person name="Phunkhang P."/>
            <person name="Pierre F."/>
            <person name="Priest M."/>
            <person name="Raghuraman S."/>
            <person name="Rege F."/>
            <person name="Reyes R."/>
            <person name="Rise C."/>
            <person name="Rogov P."/>
            <person name="Ross K."/>
            <person name="Ryan E."/>
            <person name="Settipalli S."/>
            <person name="Shea T."/>
            <person name="Sherpa N."/>
            <person name="Shi L."/>
            <person name="Shih D."/>
            <person name="Sparrow T."/>
            <person name="Spaulding J."/>
            <person name="Stalker J."/>
            <person name="Stange-Thomann N."/>
            <person name="Stavropoulos S."/>
            <person name="Stone C."/>
            <person name="Strader C."/>
            <person name="Tesfaye S."/>
            <person name="Thomson T."/>
            <person name="Thoulutsang Y."/>
            <person name="Thoulutsang D."/>
            <person name="Topham K."/>
            <person name="Topping I."/>
            <person name="Tsamla T."/>
            <person name="Vassiliev H."/>
            <person name="Vo A."/>
            <person name="Wangchuk T."/>
            <person name="Wangdi T."/>
            <person name="Weiand M."/>
            <person name="Wilkinson J."/>
            <person name="Wilson A."/>
            <person name="Yadav S."/>
            <person name="Young G."/>
            <person name="Yu Q."/>
            <person name="Zembek L."/>
            <person name="Zhong D."/>
            <person name="Zimmer A."/>
            <person name="Zwirko Z."/>
            <person name="Jaffe D.B."/>
            <person name="Alvarez P."/>
            <person name="Brockman W."/>
            <person name="Butler J."/>
            <person name="Chin C."/>
            <person name="Gnerre S."/>
            <person name="Grabherr M."/>
            <person name="Kleber M."/>
            <person name="Mauceli E."/>
            <person name="MacCallum I."/>
        </authorList>
    </citation>
    <scope>NUCLEOTIDE SEQUENCE [LARGE SCALE GENOMIC DNA]</scope>
    <source>
        <strain evidence="7">Tucson 14030-0811.24</strain>
    </source>
</reference>
<dbReference type="GO" id="GO:0008194">
    <property type="term" value="F:UDP-glycosyltransferase activity"/>
    <property type="evidence" value="ECO:0007669"/>
    <property type="project" value="InterPro"/>
</dbReference>
<accession>B4MUU3</accession>
<dbReference type="FunCoup" id="B4MUU3">
    <property type="interactions" value="206"/>
</dbReference>
<keyword evidence="2 6" id="KW-0328">Glycosyltransferase</keyword>
<feature type="signal peptide" evidence="5">
    <location>
        <begin position="1"/>
        <end position="24"/>
    </location>
</feature>
<dbReference type="PANTHER" id="PTHR48043:SF159">
    <property type="entry name" value="EG:EG0003.4 PROTEIN-RELATED"/>
    <property type="match status" value="1"/>
</dbReference>
<organism evidence="6 7">
    <name type="scientific">Drosophila willistoni</name>
    <name type="common">Fruit fly</name>
    <dbReference type="NCBI Taxonomy" id="7260"/>
    <lineage>
        <taxon>Eukaryota</taxon>
        <taxon>Metazoa</taxon>
        <taxon>Ecdysozoa</taxon>
        <taxon>Arthropoda</taxon>
        <taxon>Hexapoda</taxon>
        <taxon>Insecta</taxon>
        <taxon>Pterygota</taxon>
        <taxon>Neoptera</taxon>
        <taxon>Endopterygota</taxon>
        <taxon>Diptera</taxon>
        <taxon>Brachycera</taxon>
        <taxon>Muscomorpha</taxon>
        <taxon>Ephydroidea</taxon>
        <taxon>Drosophilidae</taxon>
        <taxon>Drosophila</taxon>
        <taxon>Sophophora</taxon>
    </lineage>
</organism>
<dbReference type="Gene3D" id="3.40.50.2000">
    <property type="entry name" value="Glycogen Phosphorylase B"/>
    <property type="match status" value="2"/>
</dbReference>
<evidence type="ECO:0000256" key="4">
    <source>
        <dbReference type="SAM" id="Phobius"/>
    </source>
</evidence>
<keyword evidence="3 6" id="KW-0808">Transferase</keyword>
<dbReference type="OMA" id="DTHEPNF"/>
<dbReference type="AlphaFoldDB" id="B4MUU3"/>
<evidence type="ECO:0000313" key="6">
    <source>
        <dbReference type="EMBL" id="EDW76288.1"/>
    </source>
</evidence>
<keyword evidence="4" id="KW-0812">Transmembrane</keyword>
<evidence type="ECO:0000256" key="1">
    <source>
        <dbReference type="ARBA" id="ARBA00009995"/>
    </source>
</evidence>
<dbReference type="STRING" id="7260.B4MUU3"/>
<comment type="similarity">
    <text evidence="1">Belongs to the UDP-glycosyltransferase family.</text>
</comment>
<dbReference type="HOGENOM" id="CLU_012949_0_0_1"/>
<evidence type="ECO:0000256" key="2">
    <source>
        <dbReference type="ARBA" id="ARBA00022676"/>
    </source>
</evidence>
<dbReference type="CDD" id="cd03784">
    <property type="entry name" value="GT1_Gtf-like"/>
    <property type="match status" value="1"/>
</dbReference>
<dbReference type="InterPro" id="IPR050271">
    <property type="entry name" value="UDP-glycosyltransferase"/>
</dbReference>
<dbReference type="OrthoDB" id="5835829at2759"/>